<dbReference type="GO" id="GO:0004402">
    <property type="term" value="F:histone acetyltransferase activity"/>
    <property type="evidence" value="ECO:0007669"/>
    <property type="project" value="InterPro"/>
</dbReference>
<proteinExistence type="predicted"/>
<feature type="domain" description="Transcription factor IIIC putative zinc-finger" evidence="2">
    <location>
        <begin position="598"/>
        <end position="659"/>
    </location>
</feature>
<dbReference type="GO" id="GO:0000127">
    <property type="term" value="C:transcription factor TFIIIC complex"/>
    <property type="evidence" value="ECO:0007669"/>
    <property type="project" value="InterPro"/>
</dbReference>
<dbReference type="PANTHER" id="PTHR15496">
    <property type="entry name" value="GENERAL TRANSCRIPTION FACTOR 3C POLYPEPTIDE 4 FAMILY"/>
    <property type="match status" value="1"/>
</dbReference>
<evidence type="ECO:0000259" key="1">
    <source>
        <dbReference type="Pfam" id="PF12657"/>
    </source>
</evidence>
<evidence type="ECO:0000259" key="2">
    <source>
        <dbReference type="Pfam" id="PF12660"/>
    </source>
</evidence>
<sequence>MKIQDFQVTKCSSHIHVPFSSAWSEDGFVATATEMAVYITEFKPNPMNRSPALDMTRSVILPKQDNPTMNSDIDILKLAKVLGENELYTLVQDITLSPHIKAEAFKPTVKYISWSPVPDPSEFRSLLTVLTDSGALDFYIKFRDDWVNIKSISTDWVAFCKETWNNISVFKTSQEAMSTLKERTYKIKITAFCWGGIYCKTKMLFFFSTKDGTLVVWEVGMTNSRQISTQFLKSYQTNAVDISSLTCVRVNESKYFVYYASIDGRIQGIDVELSQKVLSSDLETLNNITDEDVTFGCNFFIWNDEDKIQINAGGMLTTKDNDTNFLIVAKGSHLLIFTLDSDGSSSTVDITTTEDVAITGLSILSNNELLITTRGATITLLTFYYENDSFTKSCDFIECPLKNDLYACFGIALSKNKVIGYLPFSVKAAFDHLQIREVANTFWCALPELTEIKFLIETKSKQPTREMWDILEVARVLHQKKLELLQVNEAISYDTMDIEELQKKLWCVYAILNDSSFTSKTDIAEHKDLLVLLIQIRSASNWTMKLLESYCFGEFEVSSLNRIREWLSSENLPLDEQFVHTKASLNYLQKMIEDSNIPQIKEACQICGSSIINSEKLSAICSKGHSVPRCSISFVQCADIKHYVCKICNLIAHKNTVEREQHCSVCDGYFKINELLLDDEEMDDS</sequence>
<dbReference type="InterPro" id="IPR024764">
    <property type="entry name" value="TFIIIC_Znf"/>
</dbReference>
<dbReference type="Proteomes" id="UP000494040">
    <property type="component" value="Unassembled WGS sequence"/>
</dbReference>
<dbReference type="Pfam" id="PF12660">
    <property type="entry name" value="zf-TFIIIC"/>
    <property type="match status" value="1"/>
</dbReference>
<evidence type="ECO:0008006" key="5">
    <source>
        <dbReference type="Google" id="ProtNLM"/>
    </source>
</evidence>
<dbReference type="SUPFAM" id="SSF50978">
    <property type="entry name" value="WD40 repeat-like"/>
    <property type="match status" value="1"/>
</dbReference>
<feature type="domain" description="Transcription factor IIIC 90kDa subunit N-terminal" evidence="1">
    <location>
        <begin position="23"/>
        <end position="387"/>
    </location>
</feature>
<evidence type="ECO:0000313" key="4">
    <source>
        <dbReference type="Proteomes" id="UP000494040"/>
    </source>
</evidence>
<name>A0A8I6RHF2_CIMLE</name>
<dbReference type="AlphaFoldDB" id="A0A8I6RHF2"/>
<evidence type="ECO:0000313" key="3">
    <source>
        <dbReference type="EnsemblMetazoa" id="XP_014242126.1"/>
    </source>
</evidence>
<dbReference type="GeneID" id="106662500"/>
<dbReference type="InterPro" id="IPR044230">
    <property type="entry name" value="GTF3C4"/>
</dbReference>
<dbReference type="RefSeq" id="XP_014242126.1">
    <property type="nucleotide sequence ID" value="XM_014386640.2"/>
</dbReference>
<dbReference type="KEGG" id="clec:106662500"/>
<organism evidence="3 4">
    <name type="scientific">Cimex lectularius</name>
    <name type="common">Bed bug</name>
    <name type="synonym">Acanthia lectularia</name>
    <dbReference type="NCBI Taxonomy" id="79782"/>
    <lineage>
        <taxon>Eukaryota</taxon>
        <taxon>Metazoa</taxon>
        <taxon>Ecdysozoa</taxon>
        <taxon>Arthropoda</taxon>
        <taxon>Hexapoda</taxon>
        <taxon>Insecta</taxon>
        <taxon>Pterygota</taxon>
        <taxon>Neoptera</taxon>
        <taxon>Paraneoptera</taxon>
        <taxon>Hemiptera</taxon>
        <taxon>Heteroptera</taxon>
        <taxon>Panheteroptera</taxon>
        <taxon>Cimicomorpha</taxon>
        <taxon>Cimicidae</taxon>
        <taxon>Cimex</taxon>
    </lineage>
</organism>
<dbReference type="OrthoDB" id="8171084at2759"/>
<dbReference type="InterPro" id="IPR024761">
    <property type="entry name" value="TFIIIC_delta_N"/>
</dbReference>
<dbReference type="EnsemblMetazoa" id="XM_014386640.2">
    <property type="protein sequence ID" value="XP_014242126.1"/>
    <property type="gene ID" value="LOC106662500"/>
</dbReference>
<dbReference type="Pfam" id="PF12657">
    <property type="entry name" value="TFIIIC_delta"/>
    <property type="match status" value="1"/>
</dbReference>
<protein>
    <recommendedName>
        <fullName evidence="5">Transcription factor IIIC 90kDa subunit N-terminal domain-containing protein</fullName>
    </recommendedName>
</protein>
<keyword evidence="4" id="KW-1185">Reference proteome</keyword>
<reference evidence="3" key="1">
    <citation type="submission" date="2022-01" db="UniProtKB">
        <authorList>
            <consortium name="EnsemblMetazoa"/>
        </authorList>
    </citation>
    <scope>IDENTIFICATION</scope>
</reference>
<dbReference type="PANTHER" id="PTHR15496:SF2">
    <property type="entry name" value="GENERAL TRANSCRIPTION FACTOR 3C POLYPEPTIDE 4"/>
    <property type="match status" value="1"/>
</dbReference>
<dbReference type="GO" id="GO:0006384">
    <property type="term" value="P:transcription initiation at RNA polymerase III promoter"/>
    <property type="evidence" value="ECO:0007669"/>
    <property type="project" value="InterPro"/>
</dbReference>
<accession>A0A8I6RHF2</accession>
<dbReference type="InterPro" id="IPR036322">
    <property type="entry name" value="WD40_repeat_dom_sf"/>
</dbReference>